<dbReference type="CDD" id="cd06848">
    <property type="entry name" value="GCS_H"/>
    <property type="match status" value="1"/>
</dbReference>
<dbReference type="Gene3D" id="2.40.50.100">
    <property type="match status" value="1"/>
</dbReference>
<evidence type="ECO:0000256" key="3">
    <source>
        <dbReference type="ARBA" id="ARBA00022823"/>
    </source>
</evidence>
<dbReference type="Pfam" id="PF01597">
    <property type="entry name" value="GCV_H"/>
    <property type="match status" value="1"/>
</dbReference>
<gene>
    <name evidence="5" type="ORF">DIR46_00710</name>
</gene>
<sequence>MRRRVGSTPASFRHAVASQILPLTKTMLILGFDYPDDCYFDLENDMWCRDLGDGRMQVGVSAFGVKISGNYFYMCRPKPVGTELEQGKTMGVVELSKTVVTIKAPVSGVVVEINGLLEDKPELINQDPYGKGWIAVVQASDWEQDRTRLAHGATLVEQAERRMRLEPVDDWIKP</sequence>
<evidence type="ECO:0000256" key="2">
    <source>
        <dbReference type="ARBA" id="ARBA00009249"/>
    </source>
</evidence>
<feature type="domain" description="Lipoyl-binding" evidence="4">
    <location>
        <begin position="55"/>
        <end position="138"/>
    </location>
</feature>
<dbReference type="Proteomes" id="UP000245820">
    <property type="component" value="Chromosome"/>
</dbReference>
<evidence type="ECO:0000259" key="4">
    <source>
        <dbReference type="PROSITE" id="PS50968"/>
    </source>
</evidence>
<dbReference type="KEGG" id="mtim:DIR46_00710"/>
<evidence type="ECO:0000256" key="1">
    <source>
        <dbReference type="ARBA" id="ARBA00001938"/>
    </source>
</evidence>
<proteinExistence type="inferred from homology"/>
<dbReference type="InterPro" id="IPR003016">
    <property type="entry name" value="2-oxoA_DH_lipoyl-BS"/>
</dbReference>
<evidence type="ECO:0000313" key="5">
    <source>
        <dbReference type="EMBL" id="AWL03121.1"/>
    </source>
</evidence>
<dbReference type="PROSITE" id="PS50968">
    <property type="entry name" value="BIOTINYL_LIPOYL"/>
    <property type="match status" value="1"/>
</dbReference>
<dbReference type="InterPro" id="IPR033753">
    <property type="entry name" value="GCV_H/Fam206"/>
</dbReference>
<accession>A0A2S2DCP6</accession>
<dbReference type="EMBL" id="CP029343">
    <property type="protein sequence ID" value="AWL03121.1"/>
    <property type="molecule type" value="Genomic_DNA"/>
</dbReference>
<dbReference type="PANTHER" id="PTHR11715">
    <property type="entry name" value="GLYCINE CLEAVAGE SYSTEM H PROTEIN"/>
    <property type="match status" value="1"/>
</dbReference>
<dbReference type="RefSeq" id="WP_109343529.1">
    <property type="nucleotide sequence ID" value="NZ_CP029343.1"/>
</dbReference>
<comment type="similarity">
    <text evidence="2">Belongs to the GcvH family.</text>
</comment>
<comment type="cofactor">
    <cofactor evidence="1">
        <name>(R)-lipoate</name>
        <dbReference type="ChEBI" id="CHEBI:83088"/>
    </cofactor>
</comment>
<dbReference type="GO" id="GO:0009249">
    <property type="term" value="P:protein lipoylation"/>
    <property type="evidence" value="ECO:0007669"/>
    <property type="project" value="TreeGrafter"/>
</dbReference>
<keyword evidence="3" id="KW-0450">Lipoyl</keyword>
<keyword evidence="6" id="KW-1185">Reference proteome</keyword>
<dbReference type="PROSITE" id="PS00189">
    <property type="entry name" value="LIPOYL"/>
    <property type="match status" value="1"/>
</dbReference>
<dbReference type="InterPro" id="IPR002930">
    <property type="entry name" value="GCV_H"/>
</dbReference>
<dbReference type="OrthoDB" id="9796712at2"/>
<dbReference type="GO" id="GO:0005960">
    <property type="term" value="C:glycine cleavage complex"/>
    <property type="evidence" value="ECO:0007669"/>
    <property type="project" value="InterPro"/>
</dbReference>
<organism evidence="5 6">
    <name type="scientific">Massilia oculi</name>
    <dbReference type="NCBI Taxonomy" id="945844"/>
    <lineage>
        <taxon>Bacteria</taxon>
        <taxon>Pseudomonadati</taxon>
        <taxon>Pseudomonadota</taxon>
        <taxon>Betaproteobacteria</taxon>
        <taxon>Burkholderiales</taxon>
        <taxon>Oxalobacteraceae</taxon>
        <taxon>Telluria group</taxon>
        <taxon>Massilia</taxon>
    </lineage>
</organism>
<dbReference type="AlphaFoldDB" id="A0A2S2DCP6"/>
<dbReference type="InterPro" id="IPR000089">
    <property type="entry name" value="Biotin_lipoyl"/>
</dbReference>
<evidence type="ECO:0000313" key="6">
    <source>
        <dbReference type="Proteomes" id="UP000245820"/>
    </source>
</evidence>
<reference evidence="5 6" key="1">
    <citation type="submission" date="2018-05" db="EMBL/GenBank/DDBJ databases">
        <title>Complete genome sequence of Massilia oculi sp. nov. CCUG 43427T (=DSM 26321T), the type strain of M. oculi, and comparison with genome sequences of other Massilia strains.</title>
        <authorList>
            <person name="Zhu B."/>
        </authorList>
    </citation>
    <scope>NUCLEOTIDE SEQUENCE [LARGE SCALE GENOMIC DNA]</scope>
    <source>
        <strain evidence="5 6">CCUG 43427</strain>
    </source>
</reference>
<name>A0A2S2DCP6_9BURK</name>
<dbReference type="PANTHER" id="PTHR11715:SF3">
    <property type="entry name" value="GLYCINE CLEAVAGE SYSTEM H PROTEIN-RELATED"/>
    <property type="match status" value="1"/>
</dbReference>
<dbReference type="SUPFAM" id="SSF51230">
    <property type="entry name" value="Single hybrid motif"/>
    <property type="match status" value="1"/>
</dbReference>
<dbReference type="GO" id="GO:0019464">
    <property type="term" value="P:glycine decarboxylation via glycine cleavage system"/>
    <property type="evidence" value="ECO:0007669"/>
    <property type="project" value="InterPro"/>
</dbReference>
<dbReference type="GO" id="GO:0005737">
    <property type="term" value="C:cytoplasm"/>
    <property type="evidence" value="ECO:0007669"/>
    <property type="project" value="TreeGrafter"/>
</dbReference>
<dbReference type="InterPro" id="IPR011053">
    <property type="entry name" value="Single_hybrid_motif"/>
</dbReference>
<protein>
    <submittedName>
        <fullName evidence="5">Glycine cleavage system protein H</fullName>
    </submittedName>
</protein>